<feature type="region of interest" description="Disordered" evidence="1">
    <location>
        <begin position="610"/>
        <end position="647"/>
    </location>
</feature>
<feature type="compositionally biased region" description="Basic and acidic residues" evidence="1">
    <location>
        <begin position="509"/>
        <end position="518"/>
    </location>
</feature>
<accession>A0ABD0L8R6</accession>
<proteinExistence type="predicted"/>
<organism evidence="3 4">
    <name type="scientific">Batillaria attramentaria</name>
    <dbReference type="NCBI Taxonomy" id="370345"/>
    <lineage>
        <taxon>Eukaryota</taxon>
        <taxon>Metazoa</taxon>
        <taxon>Spiralia</taxon>
        <taxon>Lophotrochozoa</taxon>
        <taxon>Mollusca</taxon>
        <taxon>Gastropoda</taxon>
        <taxon>Caenogastropoda</taxon>
        <taxon>Sorbeoconcha</taxon>
        <taxon>Cerithioidea</taxon>
        <taxon>Batillariidae</taxon>
        <taxon>Batillaria</taxon>
    </lineage>
</organism>
<gene>
    <name evidence="3" type="ORF">BaRGS_00012977</name>
</gene>
<dbReference type="Proteomes" id="UP001519460">
    <property type="component" value="Unassembled WGS sequence"/>
</dbReference>
<reference evidence="3 4" key="1">
    <citation type="journal article" date="2023" name="Sci. Data">
        <title>Genome assembly of the Korean intertidal mud-creeper Batillaria attramentaria.</title>
        <authorList>
            <person name="Patra A.K."/>
            <person name="Ho P.T."/>
            <person name="Jun S."/>
            <person name="Lee S.J."/>
            <person name="Kim Y."/>
            <person name="Won Y.J."/>
        </authorList>
    </citation>
    <scope>NUCLEOTIDE SEQUENCE [LARGE SCALE GENOMIC DNA]</scope>
    <source>
        <strain evidence="3">Wonlab-2016</strain>
    </source>
</reference>
<comment type="caution">
    <text evidence="3">The sequence shown here is derived from an EMBL/GenBank/DDBJ whole genome shotgun (WGS) entry which is preliminary data.</text>
</comment>
<protein>
    <recommendedName>
        <fullName evidence="2">CARD domain-containing protein</fullName>
    </recommendedName>
</protein>
<dbReference type="InterPro" id="IPR001315">
    <property type="entry name" value="CARD"/>
</dbReference>
<dbReference type="SUPFAM" id="SSF47986">
    <property type="entry name" value="DEATH domain"/>
    <property type="match status" value="1"/>
</dbReference>
<feature type="region of interest" description="Disordered" evidence="1">
    <location>
        <begin position="1"/>
        <end position="29"/>
    </location>
</feature>
<feature type="region of interest" description="Disordered" evidence="1">
    <location>
        <begin position="498"/>
        <end position="550"/>
    </location>
</feature>
<name>A0ABD0L8R6_9CAEN</name>
<dbReference type="PROSITE" id="PS50209">
    <property type="entry name" value="CARD"/>
    <property type="match status" value="1"/>
</dbReference>
<dbReference type="AlphaFoldDB" id="A0ABD0L8R6"/>
<sequence>MAGTEKPVSSGERQVEYASESDDSSDTVVGDLIEHETPEFEQYSSEVNIFDDPEEVMKFIRIKFKECIDPIECGLTDILRQENAISTDEEEEVKKKLTRRDKAWAAWDILCRLSPRLFDKVCMPFLKENFPHVVRGVEFRWNGQTGFRSKCPRHFIQDHIKLKKFVDILLSCACWTYKRAQGLLEGKASDRDKWSSIFETVKKNSGNAQLQKEVLKALKGIGVENPHSFLKLFRSGFRCMCKKAATTPSQEKHFHLVPKAEDTVSNSSPTLYPAETDSDGQVFSADIESTVVSTAENNGHITKTDAAEPELFQTREDKAKFERLLEKTNKALVDAATAKTYIRQIEGAAYRWIMLNGGTVEEQTLKNKIRAVSRSQDDIAILAALEDQTQCILKTFQAIFLSTENTMAETKYIRQGRETFNFKVPDFPYRALLERHHKLFNDLNEITGSKNQFHNATDATSGEFTLHKFASIMFQNDSSFARFGKRKVNECYTEQTGALAENDTGPAEHNTHPVEHDTLPTQQVESGTRPVEHDTPSIQRVENDTHPVEQVENDIRPSPAQEAENDTPTVAQAENDTRLVEQVEKDTCPVQQLETGSRPVEQVTNDRHTLTDEREVTERSEDSAEEMEMSRERFKETVTDRDDHYPVESPWAYQPLAQWYDSLWENSPLIPES</sequence>
<dbReference type="CDD" id="cd01671">
    <property type="entry name" value="CARD"/>
    <property type="match status" value="1"/>
</dbReference>
<dbReference type="InterPro" id="IPR011029">
    <property type="entry name" value="DEATH-like_dom_sf"/>
</dbReference>
<evidence type="ECO:0000313" key="3">
    <source>
        <dbReference type="EMBL" id="KAK7495757.1"/>
    </source>
</evidence>
<evidence type="ECO:0000313" key="4">
    <source>
        <dbReference type="Proteomes" id="UP001519460"/>
    </source>
</evidence>
<dbReference type="EMBL" id="JACVVK020000072">
    <property type="protein sequence ID" value="KAK7495757.1"/>
    <property type="molecule type" value="Genomic_DNA"/>
</dbReference>
<feature type="compositionally biased region" description="Basic and acidic residues" evidence="1">
    <location>
        <begin position="530"/>
        <end position="550"/>
    </location>
</feature>
<evidence type="ECO:0000259" key="2">
    <source>
        <dbReference type="PROSITE" id="PS50209"/>
    </source>
</evidence>
<evidence type="ECO:0000256" key="1">
    <source>
        <dbReference type="SAM" id="MobiDB-lite"/>
    </source>
</evidence>
<dbReference type="Gene3D" id="1.10.533.10">
    <property type="entry name" value="Death Domain, Fas"/>
    <property type="match status" value="1"/>
</dbReference>
<feature type="compositionally biased region" description="Basic and acidic residues" evidence="1">
    <location>
        <begin position="610"/>
        <end position="646"/>
    </location>
</feature>
<feature type="domain" description="CARD" evidence="2">
    <location>
        <begin position="49"/>
        <end position="110"/>
    </location>
</feature>
<keyword evidence="4" id="KW-1185">Reference proteome</keyword>